<evidence type="ECO:0000256" key="3">
    <source>
        <dbReference type="ARBA" id="ARBA00022989"/>
    </source>
</evidence>
<organism evidence="6 7">
    <name type="scientific">Cohnella herbarum</name>
    <dbReference type="NCBI Taxonomy" id="2728023"/>
    <lineage>
        <taxon>Bacteria</taxon>
        <taxon>Bacillati</taxon>
        <taxon>Bacillota</taxon>
        <taxon>Bacilli</taxon>
        <taxon>Bacillales</taxon>
        <taxon>Paenibacillaceae</taxon>
        <taxon>Cohnella</taxon>
    </lineage>
</organism>
<name>A0A7Z2ZQ93_9BACL</name>
<sequence>MLFAEPLFAIAVTVLIYLGAEGLHARWKWLHPLLAASVGVMALLALLDVPYESYAVGGRWIEFWLGPATVALGVPLYKHAAYIRRQLPAILGGIAVGTMSAMASAGALVWGLGGTRELMLTMMPKSATAPISIEVVRQLGGQPELAAVLTVLTGLLGSMIGPKLLRMAGFGDPMSMGTAIGTSSHGIGTARVMRESELVGGISGFAMGVAGILTSIYAVPLYLFL</sequence>
<dbReference type="AlphaFoldDB" id="A0A7Z2ZQ93"/>
<dbReference type="KEGG" id="cheb:HH215_22910"/>
<comment type="subcellular location">
    <subcellularLocation>
        <location evidence="1">Membrane</location>
        <topology evidence="1">Multi-pass membrane protein</topology>
    </subcellularLocation>
</comment>
<dbReference type="PANTHER" id="PTHR30249">
    <property type="entry name" value="PUTATIVE SEROTONIN TRANSPORTER"/>
    <property type="match status" value="1"/>
</dbReference>
<dbReference type="InterPro" id="IPR007300">
    <property type="entry name" value="CidB/LrgB"/>
</dbReference>
<proteinExistence type="predicted"/>
<dbReference type="PANTHER" id="PTHR30249:SF0">
    <property type="entry name" value="PLASTIDAL GLYCOLATE_GLYCERATE TRANSLOCATOR 1, CHLOROPLASTIC"/>
    <property type="match status" value="1"/>
</dbReference>
<protein>
    <submittedName>
        <fullName evidence="6">LrgB family protein</fullName>
    </submittedName>
</protein>
<keyword evidence="7" id="KW-1185">Reference proteome</keyword>
<keyword evidence="3 5" id="KW-1133">Transmembrane helix</keyword>
<evidence type="ECO:0000256" key="5">
    <source>
        <dbReference type="SAM" id="Phobius"/>
    </source>
</evidence>
<dbReference type="Pfam" id="PF04172">
    <property type="entry name" value="LrgB"/>
    <property type="match status" value="1"/>
</dbReference>
<feature type="transmembrane region" description="Helical" evidence="5">
    <location>
        <begin position="59"/>
        <end position="77"/>
    </location>
</feature>
<evidence type="ECO:0000256" key="2">
    <source>
        <dbReference type="ARBA" id="ARBA00022692"/>
    </source>
</evidence>
<evidence type="ECO:0000313" key="7">
    <source>
        <dbReference type="Proteomes" id="UP000502248"/>
    </source>
</evidence>
<evidence type="ECO:0000256" key="1">
    <source>
        <dbReference type="ARBA" id="ARBA00004141"/>
    </source>
</evidence>
<feature type="transmembrane region" description="Helical" evidence="5">
    <location>
        <begin position="198"/>
        <end position="223"/>
    </location>
</feature>
<feature type="transmembrane region" description="Helical" evidence="5">
    <location>
        <begin position="89"/>
        <end position="113"/>
    </location>
</feature>
<dbReference type="EMBL" id="CP051680">
    <property type="protein sequence ID" value="QJD88296.1"/>
    <property type="molecule type" value="Genomic_DNA"/>
</dbReference>
<evidence type="ECO:0000256" key="4">
    <source>
        <dbReference type="ARBA" id="ARBA00023136"/>
    </source>
</evidence>
<accession>A0A7Z2ZQ93</accession>
<gene>
    <name evidence="6" type="ORF">HH215_22910</name>
</gene>
<dbReference type="GO" id="GO:0016020">
    <property type="term" value="C:membrane"/>
    <property type="evidence" value="ECO:0007669"/>
    <property type="project" value="UniProtKB-SubCell"/>
</dbReference>
<reference evidence="6 7" key="1">
    <citation type="submission" date="2020-04" db="EMBL/GenBank/DDBJ databases">
        <title>Genome sequencing of novel species.</title>
        <authorList>
            <person name="Heo J."/>
            <person name="Kim S.-J."/>
            <person name="Kim J.-S."/>
            <person name="Hong S.-B."/>
            <person name="Kwon S.-W."/>
        </authorList>
    </citation>
    <scope>NUCLEOTIDE SEQUENCE [LARGE SCALE GENOMIC DNA]</scope>
    <source>
        <strain evidence="6 7">MFER-1</strain>
    </source>
</reference>
<evidence type="ECO:0000313" key="6">
    <source>
        <dbReference type="EMBL" id="QJD88296.1"/>
    </source>
</evidence>
<keyword evidence="4 5" id="KW-0472">Membrane</keyword>
<keyword evidence="2 5" id="KW-0812">Transmembrane</keyword>
<dbReference type="Proteomes" id="UP000502248">
    <property type="component" value="Chromosome"/>
</dbReference>
<feature type="transmembrane region" description="Helical" evidence="5">
    <location>
        <begin position="6"/>
        <end position="23"/>
    </location>
</feature>
<feature type="transmembrane region" description="Helical" evidence="5">
    <location>
        <begin position="30"/>
        <end position="47"/>
    </location>
</feature>
<feature type="transmembrane region" description="Helical" evidence="5">
    <location>
        <begin position="145"/>
        <end position="165"/>
    </location>
</feature>